<dbReference type="GO" id="GO:0003676">
    <property type="term" value="F:nucleic acid binding"/>
    <property type="evidence" value="ECO:0007669"/>
    <property type="project" value="InterPro"/>
</dbReference>
<gene>
    <name evidence="5" type="primary">LOC113081907</name>
</gene>
<evidence type="ECO:0000256" key="1">
    <source>
        <dbReference type="PROSITE-ProRule" id="PRU00047"/>
    </source>
</evidence>
<evidence type="ECO:0000259" key="3">
    <source>
        <dbReference type="PROSITE" id="PS50158"/>
    </source>
</evidence>
<reference evidence="5" key="1">
    <citation type="submission" date="2025-08" db="UniProtKB">
        <authorList>
            <consortium name="RefSeq"/>
        </authorList>
    </citation>
    <scope>IDENTIFICATION</scope>
    <source>
        <strain evidence="5">Wakin</strain>
        <tissue evidence="5">Muscle</tissue>
    </source>
</reference>
<evidence type="ECO:0000256" key="2">
    <source>
        <dbReference type="SAM" id="MobiDB-lite"/>
    </source>
</evidence>
<dbReference type="AlphaFoldDB" id="A0A6P6NN03"/>
<dbReference type="KEGG" id="caua:113081907"/>
<sequence length="351" mass="39364">MNKAVVVFLKSDSHVNQLTVSGIWVREAFVTITPLSAPATKIIISNVPPFITNETITKELQRFGKITSPVRMIPLGCKNNALKHVLSFRRQVFMFLNSPDRTLEVSFRVNHGENSYMVYASTENLKCYECGVLGHKRFACPHKDDQRASTSREDVNDTDQRKSESEEQGTEEQDEGPTEEGKIQEVSEMNVCAVSVEQAGCSSVPDKHGDVTDGIEKREAQSGVENVCEVKDVAQADNLEENMVEEVDSLSQYTDDGVDEEQWTEGSRGTDQDLYTVEEINAFLDKTKGKAGVEVSHYFPDIEKFTASVMWARKVNSIDELSQQKRYRLKKHLTGLRQGKKTGKARGKTKS</sequence>
<dbReference type="GeneID" id="113081907"/>
<name>A0A6P6NN03_CARAU</name>
<feature type="region of interest" description="Disordered" evidence="2">
    <location>
        <begin position="332"/>
        <end position="351"/>
    </location>
</feature>
<keyword evidence="1" id="KW-0862">Zinc</keyword>
<dbReference type="InterPro" id="IPR036875">
    <property type="entry name" value="Znf_CCHC_sf"/>
</dbReference>
<protein>
    <submittedName>
        <fullName evidence="5">Zinc finger CCHC-type and RNA-binding motif-containing protein 1-like</fullName>
    </submittedName>
</protein>
<dbReference type="OrthoDB" id="8931078at2759"/>
<feature type="compositionally biased region" description="Basic and acidic residues" evidence="2">
    <location>
        <begin position="142"/>
        <end position="165"/>
    </location>
</feature>
<keyword evidence="1" id="KW-0479">Metal-binding</keyword>
<dbReference type="PROSITE" id="PS50158">
    <property type="entry name" value="ZF_CCHC"/>
    <property type="match status" value="1"/>
</dbReference>
<keyword evidence="1" id="KW-0863">Zinc-finger</keyword>
<feature type="region of interest" description="Disordered" evidence="2">
    <location>
        <begin position="142"/>
        <end position="183"/>
    </location>
</feature>
<evidence type="ECO:0000313" key="4">
    <source>
        <dbReference type="Proteomes" id="UP000515129"/>
    </source>
</evidence>
<feature type="compositionally biased region" description="Acidic residues" evidence="2">
    <location>
        <begin position="166"/>
        <end position="178"/>
    </location>
</feature>
<organism evidence="4 5">
    <name type="scientific">Carassius auratus</name>
    <name type="common">Goldfish</name>
    <dbReference type="NCBI Taxonomy" id="7957"/>
    <lineage>
        <taxon>Eukaryota</taxon>
        <taxon>Metazoa</taxon>
        <taxon>Chordata</taxon>
        <taxon>Craniata</taxon>
        <taxon>Vertebrata</taxon>
        <taxon>Euteleostomi</taxon>
        <taxon>Actinopterygii</taxon>
        <taxon>Neopterygii</taxon>
        <taxon>Teleostei</taxon>
        <taxon>Ostariophysi</taxon>
        <taxon>Cypriniformes</taxon>
        <taxon>Cyprinidae</taxon>
        <taxon>Cyprininae</taxon>
        <taxon>Carassius</taxon>
    </lineage>
</organism>
<feature type="domain" description="CCHC-type" evidence="3">
    <location>
        <begin position="126"/>
        <end position="141"/>
    </location>
</feature>
<dbReference type="GO" id="GO:0008270">
    <property type="term" value="F:zinc ion binding"/>
    <property type="evidence" value="ECO:0007669"/>
    <property type="project" value="UniProtKB-KW"/>
</dbReference>
<dbReference type="SUPFAM" id="SSF57756">
    <property type="entry name" value="Retrovirus zinc finger-like domains"/>
    <property type="match status" value="1"/>
</dbReference>
<accession>A0A6P6NN03</accession>
<dbReference type="RefSeq" id="XP_026109591.1">
    <property type="nucleotide sequence ID" value="XM_026253806.1"/>
</dbReference>
<dbReference type="CDD" id="cd00590">
    <property type="entry name" value="RRM_SF"/>
    <property type="match status" value="1"/>
</dbReference>
<evidence type="ECO:0000313" key="5">
    <source>
        <dbReference type="RefSeq" id="XP_026109591.1"/>
    </source>
</evidence>
<dbReference type="InterPro" id="IPR001878">
    <property type="entry name" value="Znf_CCHC"/>
</dbReference>
<dbReference type="Proteomes" id="UP000515129">
    <property type="component" value="Unplaced"/>
</dbReference>
<proteinExistence type="predicted"/>
<keyword evidence="4" id="KW-1185">Reference proteome</keyword>